<dbReference type="InterPro" id="IPR023393">
    <property type="entry name" value="START-like_dom_sf"/>
</dbReference>
<dbReference type="SMART" id="SM00234">
    <property type="entry name" value="START"/>
    <property type="match status" value="1"/>
</dbReference>
<dbReference type="GeneID" id="35445332"/>
<feature type="compositionally biased region" description="Low complexity" evidence="1">
    <location>
        <begin position="323"/>
        <end position="333"/>
    </location>
</feature>
<organism evidence="3 4">
    <name type="scientific">Rhizopus microsporus ATCC 52813</name>
    <dbReference type="NCBI Taxonomy" id="1340429"/>
    <lineage>
        <taxon>Eukaryota</taxon>
        <taxon>Fungi</taxon>
        <taxon>Fungi incertae sedis</taxon>
        <taxon>Mucoromycota</taxon>
        <taxon>Mucoromycotina</taxon>
        <taxon>Mucoromycetes</taxon>
        <taxon>Mucorales</taxon>
        <taxon>Mucorineae</taxon>
        <taxon>Rhizopodaceae</taxon>
        <taxon>Rhizopus</taxon>
    </lineage>
</organism>
<feature type="domain" description="START" evidence="2">
    <location>
        <begin position="425"/>
        <end position="605"/>
    </location>
</feature>
<dbReference type="GO" id="GO:0008289">
    <property type="term" value="F:lipid binding"/>
    <property type="evidence" value="ECO:0007669"/>
    <property type="project" value="InterPro"/>
</dbReference>
<dbReference type="Pfam" id="PF01852">
    <property type="entry name" value="START"/>
    <property type="match status" value="2"/>
</dbReference>
<dbReference type="PANTHER" id="PTHR19308">
    <property type="entry name" value="PHOSPHATIDYLCHOLINE TRANSFER PROTEIN"/>
    <property type="match status" value="1"/>
</dbReference>
<dbReference type="CDD" id="cd00177">
    <property type="entry name" value="START"/>
    <property type="match status" value="2"/>
</dbReference>
<evidence type="ECO:0000313" key="3">
    <source>
        <dbReference type="EMBL" id="PHZ09073.1"/>
    </source>
</evidence>
<sequence length="829" mass="94338">MYRKQDDSLHSSILRVTKSNYYDRDSGIATTETEDESAAPTCIFSDDDDYYKRANTSAISYAIDKDSSISSLLHSPNYFANLGDQAIYSLKDFMNDHDWKKVLKHKSGVTVYMLQKQHKGEKSALFRGETVIEGFTPQSIFYVIGMRKLWDEQFEEGRLIENLNDTTSLTYESYKSTSSSKAYDVTLVEKIDCSADGEIIFACTSVDTPKAPKVPGKNRHHVKIDVNISLFVLSKKKLQGWILRQTSSYPPATKVTFITQEYIRGWIPGLTKKSLARKPLIIAAIDDYLQRKADRLKTQGHSNQKQISEPSIPRTVTPPSPSSTPRSILSLRTPSPPNRPVYMQSSPTLGIATPPLTKDYPKGRIILSNPPPRVSSLSSNTPKQVKFADDPVLKPTTSNPYLPKLPEVHPARLYPASRHREARKESLESLKRHVESDLDEWKSAGESEHAKYYIKPLPDTALPIMRSDCEIQGDWSPEQVCSVIQCFGARKKWDEHFEDGQVVERFSQKEYLIHIKMKSLFPIQSRDFSVLTSIESNINTGAVYIVSTSVEDELLPLEEKEQQRTRGHYTTYGWALLPSRNSVKVTFIAHMHLGGTTPLPSSIVRRLTTQVPSCLDRIQNYLDQVGCPPYIRRVAGKIVLEQFDTESKSYSMTYMAKHAPSRRNHSSWCTDLRVHPRMYALGYHVETQPLDGVRVEIRPGVGLRVYTENEALEGERIHLTIVPVSEGTEPRYTWNSSDIMESKRIEKVVIEEEEEEKEQTEVRVEKQVDVEHSDESHVDIMEPLQIEKVNVDEEAPVVVKRRHSADIVITDELAFSMEQFSFIIMLMLT</sequence>
<accession>A0A2G4SJY2</accession>
<name>A0A2G4SJY2_RHIZD</name>
<dbReference type="SUPFAM" id="SSF55961">
    <property type="entry name" value="Bet v1-like"/>
    <property type="match status" value="2"/>
</dbReference>
<gene>
    <name evidence="3" type="ORF">RHIMIDRAFT_300156</name>
</gene>
<dbReference type="EMBL" id="KZ303860">
    <property type="protein sequence ID" value="PHZ09073.1"/>
    <property type="molecule type" value="Genomic_DNA"/>
</dbReference>
<evidence type="ECO:0000313" key="4">
    <source>
        <dbReference type="Proteomes" id="UP000242254"/>
    </source>
</evidence>
<proteinExistence type="predicted"/>
<evidence type="ECO:0000259" key="2">
    <source>
        <dbReference type="PROSITE" id="PS50848"/>
    </source>
</evidence>
<dbReference type="PROSITE" id="PS50848">
    <property type="entry name" value="START"/>
    <property type="match status" value="2"/>
</dbReference>
<dbReference type="Proteomes" id="UP000242254">
    <property type="component" value="Unassembled WGS sequence"/>
</dbReference>
<dbReference type="InterPro" id="IPR051213">
    <property type="entry name" value="START_lipid_transfer"/>
</dbReference>
<dbReference type="InterPro" id="IPR002913">
    <property type="entry name" value="START_lipid-bd_dom"/>
</dbReference>
<reference evidence="3 4" key="1">
    <citation type="journal article" date="2016" name="Proc. Natl. Acad. Sci. U.S.A.">
        <title>Lipid metabolic changes in an early divergent fungus govern the establishment of a mutualistic symbiosis with endobacteria.</title>
        <authorList>
            <person name="Lastovetsky O.A."/>
            <person name="Gaspar M.L."/>
            <person name="Mondo S.J."/>
            <person name="LaButti K.M."/>
            <person name="Sandor L."/>
            <person name="Grigoriev I.V."/>
            <person name="Henry S.A."/>
            <person name="Pawlowska T.E."/>
        </authorList>
    </citation>
    <scope>NUCLEOTIDE SEQUENCE [LARGE SCALE GENOMIC DNA]</scope>
    <source>
        <strain evidence="3 4">ATCC 52813</strain>
    </source>
</reference>
<dbReference type="GO" id="GO:0005737">
    <property type="term" value="C:cytoplasm"/>
    <property type="evidence" value="ECO:0007669"/>
    <property type="project" value="UniProtKB-ARBA"/>
</dbReference>
<evidence type="ECO:0000256" key="1">
    <source>
        <dbReference type="SAM" id="MobiDB-lite"/>
    </source>
</evidence>
<dbReference type="RefSeq" id="XP_023462781.1">
    <property type="nucleotide sequence ID" value="XM_023614343.1"/>
</dbReference>
<feature type="region of interest" description="Disordered" evidence="1">
    <location>
        <begin position="296"/>
        <end position="355"/>
    </location>
</feature>
<keyword evidence="4" id="KW-1185">Reference proteome</keyword>
<dbReference type="AlphaFoldDB" id="A0A2G4SJY2"/>
<feature type="compositionally biased region" description="Polar residues" evidence="1">
    <location>
        <begin position="299"/>
        <end position="309"/>
    </location>
</feature>
<protein>
    <submittedName>
        <fullName evidence="3">Bet v1-like protein</fullName>
    </submittedName>
</protein>
<dbReference type="PANTHER" id="PTHR19308:SF14">
    <property type="entry name" value="START DOMAIN-CONTAINING PROTEIN"/>
    <property type="match status" value="1"/>
</dbReference>
<dbReference type="STRING" id="1340429.A0A2G4SJY2"/>
<feature type="domain" description="START" evidence="2">
    <location>
        <begin position="95"/>
        <end position="297"/>
    </location>
</feature>
<dbReference type="Gene3D" id="3.30.530.20">
    <property type="match status" value="2"/>
</dbReference>